<name>A0ABT2AZB4_9ACTN</name>
<accession>A0ABT2AZB4</accession>
<reference evidence="2 3" key="1">
    <citation type="submission" date="2022-08" db="EMBL/GenBank/DDBJ databases">
        <authorList>
            <person name="Somphong A."/>
            <person name="Phongsopitanun W."/>
        </authorList>
    </citation>
    <scope>NUCLEOTIDE SEQUENCE [LARGE SCALE GENOMIC DNA]</scope>
    <source>
        <strain evidence="2 3">LP11</strain>
    </source>
</reference>
<comment type="caution">
    <text evidence="2">The sequence shown here is derived from an EMBL/GenBank/DDBJ whole genome shotgun (WGS) entry which is preliminary data.</text>
</comment>
<evidence type="ECO:0000256" key="1">
    <source>
        <dbReference type="SAM" id="MobiDB-lite"/>
    </source>
</evidence>
<gene>
    <name evidence="2" type="ORF">NX794_10195</name>
</gene>
<dbReference type="RefSeq" id="WP_258777998.1">
    <property type="nucleotide sequence ID" value="NZ_JANUGP010000006.1"/>
</dbReference>
<dbReference type="Proteomes" id="UP001205612">
    <property type="component" value="Unassembled WGS sequence"/>
</dbReference>
<proteinExistence type="predicted"/>
<sequence length="58" mass="6813">MVEQPPTRYSPEGTPLGRTADTIRLGNSYATDAPRARKLWWHIRDVLRWPVKNSEQRH</sequence>
<keyword evidence="3" id="KW-1185">Reference proteome</keyword>
<protein>
    <submittedName>
        <fullName evidence="2">Uncharacterized protein</fullName>
    </submittedName>
</protein>
<evidence type="ECO:0000313" key="3">
    <source>
        <dbReference type="Proteomes" id="UP001205612"/>
    </source>
</evidence>
<organism evidence="2 3">
    <name type="scientific">Streptomyces pyxinicus</name>
    <dbReference type="NCBI Taxonomy" id="2970331"/>
    <lineage>
        <taxon>Bacteria</taxon>
        <taxon>Bacillati</taxon>
        <taxon>Actinomycetota</taxon>
        <taxon>Actinomycetes</taxon>
        <taxon>Kitasatosporales</taxon>
        <taxon>Streptomycetaceae</taxon>
        <taxon>Streptomyces</taxon>
    </lineage>
</organism>
<dbReference type="EMBL" id="JANUGP010000006">
    <property type="protein sequence ID" value="MCS0601585.1"/>
    <property type="molecule type" value="Genomic_DNA"/>
</dbReference>
<evidence type="ECO:0000313" key="2">
    <source>
        <dbReference type="EMBL" id="MCS0601585.1"/>
    </source>
</evidence>
<feature type="region of interest" description="Disordered" evidence="1">
    <location>
        <begin position="1"/>
        <end position="21"/>
    </location>
</feature>